<evidence type="ECO:0000313" key="3">
    <source>
        <dbReference type="EMBL" id="MDA0633754.1"/>
    </source>
</evidence>
<keyword evidence="2" id="KW-0472">Membrane</keyword>
<protein>
    <submittedName>
        <fullName evidence="3">Uncharacterized protein</fullName>
    </submittedName>
</protein>
<reference evidence="3" key="1">
    <citation type="submission" date="2022-11" db="EMBL/GenBank/DDBJ databases">
        <title>Nonomuraea corallina sp. nov., a new species of the genus Nonomuraea isolated from sea side sediment in Thai sea.</title>
        <authorList>
            <person name="Ngamcharungchit C."/>
            <person name="Matsumoto A."/>
            <person name="Suriyachadkun C."/>
            <person name="Panbangred W."/>
            <person name="Inahashi Y."/>
            <person name="Intra B."/>
        </authorList>
    </citation>
    <scope>NUCLEOTIDE SEQUENCE</scope>
    <source>
        <strain evidence="3">MCN248</strain>
    </source>
</reference>
<feature type="region of interest" description="Disordered" evidence="1">
    <location>
        <begin position="1"/>
        <end position="30"/>
    </location>
</feature>
<dbReference type="EMBL" id="JAPNNL010000027">
    <property type="protein sequence ID" value="MDA0633754.1"/>
    <property type="molecule type" value="Genomic_DNA"/>
</dbReference>
<feature type="transmembrane region" description="Helical" evidence="2">
    <location>
        <begin position="43"/>
        <end position="62"/>
    </location>
</feature>
<dbReference type="RefSeq" id="WP_270154556.1">
    <property type="nucleotide sequence ID" value="NZ_JAPNNL010000027.1"/>
</dbReference>
<evidence type="ECO:0000256" key="1">
    <source>
        <dbReference type="SAM" id="MobiDB-lite"/>
    </source>
</evidence>
<feature type="compositionally biased region" description="Basic residues" evidence="1">
    <location>
        <begin position="16"/>
        <end position="27"/>
    </location>
</feature>
<evidence type="ECO:0000256" key="2">
    <source>
        <dbReference type="SAM" id="Phobius"/>
    </source>
</evidence>
<feature type="compositionally biased region" description="Basic and acidic residues" evidence="1">
    <location>
        <begin position="1"/>
        <end position="10"/>
    </location>
</feature>
<keyword evidence="2" id="KW-0812">Transmembrane</keyword>
<sequence length="124" mass="13707">MIDWLEERGRQMSNARRSRRREKRRRARAAEQAAREKSAVRRLALYTVASVLVLGCLIYLVFPSVGVAGANGIASFVIFAAASPRDGWIPLTGPRAIFRVQVMTISGLLTIAFVLAYGILEQMG</sequence>
<dbReference type="Proteomes" id="UP001144036">
    <property type="component" value="Unassembled WGS sequence"/>
</dbReference>
<proteinExistence type="predicted"/>
<keyword evidence="4" id="KW-1185">Reference proteome</keyword>
<comment type="caution">
    <text evidence="3">The sequence shown here is derived from an EMBL/GenBank/DDBJ whole genome shotgun (WGS) entry which is preliminary data.</text>
</comment>
<keyword evidence="2" id="KW-1133">Transmembrane helix</keyword>
<gene>
    <name evidence="3" type="ORF">OUY22_10020</name>
</gene>
<feature type="transmembrane region" description="Helical" evidence="2">
    <location>
        <begin position="96"/>
        <end position="120"/>
    </location>
</feature>
<evidence type="ECO:0000313" key="4">
    <source>
        <dbReference type="Proteomes" id="UP001144036"/>
    </source>
</evidence>
<name>A0ABT4S999_9ACTN</name>
<organism evidence="3 4">
    <name type="scientific">Nonomuraea corallina</name>
    <dbReference type="NCBI Taxonomy" id="2989783"/>
    <lineage>
        <taxon>Bacteria</taxon>
        <taxon>Bacillati</taxon>
        <taxon>Actinomycetota</taxon>
        <taxon>Actinomycetes</taxon>
        <taxon>Streptosporangiales</taxon>
        <taxon>Streptosporangiaceae</taxon>
        <taxon>Nonomuraea</taxon>
    </lineage>
</organism>
<accession>A0ABT4S999</accession>